<gene>
    <name evidence="1" type="ORF">H6G24_35455</name>
</gene>
<dbReference type="Proteomes" id="UP000658514">
    <property type="component" value="Unassembled WGS sequence"/>
</dbReference>
<sequence length="73" mass="8074">MIRGLMPLGVAQNGYTKPLARLIGDSWLDAVRRCSVRTICTVLLGSNGDSWRDVIRRCSKRSPTGLRWSAIAT</sequence>
<dbReference type="EMBL" id="JACJQH010000103">
    <property type="protein sequence ID" value="MBD2200685.1"/>
    <property type="molecule type" value="Genomic_DNA"/>
</dbReference>
<evidence type="ECO:0000313" key="1">
    <source>
        <dbReference type="EMBL" id="MBD2200685.1"/>
    </source>
</evidence>
<accession>A0ABR8AMB0</accession>
<dbReference type="RefSeq" id="WP_190551838.1">
    <property type="nucleotide sequence ID" value="NZ_CAWPNO010000006.1"/>
</dbReference>
<keyword evidence="2" id="KW-1185">Reference proteome</keyword>
<evidence type="ECO:0008006" key="3">
    <source>
        <dbReference type="Google" id="ProtNLM"/>
    </source>
</evidence>
<reference evidence="1 2" key="1">
    <citation type="journal article" date="2020" name="ISME J.">
        <title>Comparative genomics reveals insights into cyanobacterial evolution and habitat adaptation.</title>
        <authorList>
            <person name="Chen M.Y."/>
            <person name="Teng W.K."/>
            <person name="Zhao L."/>
            <person name="Hu C.X."/>
            <person name="Zhou Y.K."/>
            <person name="Han B.P."/>
            <person name="Song L.R."/>
            <person name="Shu W.S."/>
        </authorList>
    </citation>
    <scope>NUCLEOTIDE SEQUENCE [LARGE SCALE GENOMIC DNA]</scope>
    <source>
        <strain evidence="1 2">FACHB-288</strain>
    </source>
</reference>
<proteinExistence type="predicted"/>
<evidence type="ECO:0000313" key="2">
    <source>
        <dbReference type="Proteomes" id="UP000658514"/>
    </source>
</evidence>
<organism evidence="1 2">
    <name type="scientific">Calothrix parietina FACHB-288</name>
    <dbReference type="NCBI Taxonomy" id="2692896"/>
    <lineage>
        <taxon>Bacteria</taxon>
        <taxon>Bacillati</taxon>
        <taxon>Cyanobacteriota</taxon>
        <taxon>Cyanophyceae</taxon>
        <taxon>Nostocales</taxon>
        <taxon>Calotrichaceae</taxon>
        <taxon>Calothrix</taxon>
    </lineage>
</organism>
<name>A0ABR8AMB0_9CYAN</name>
<protein>
    <recommendedName>
        <fullName evidence="3">Transposase</fullName>
    </recommendedName>
</protein>
<comment type="caution">
    <text evidence="1">The sequence shown here is derived from an EMBL/GenBank/DDBJ whole genome shotgun (WGS) entry which is preliminary data.</text>
</comment>